<dbReference type="GO" id="GO:0000725">
    <property type="term" value="P:recombinational repair"/>
    <property type="evidence" value="ECO:0007669"/>
    <property type="project" value="TreeGrafter"/>
</dbReference>
<dbReference type="Proteomes" id="UP000007487">
    <property type="component" value="Chromosome"/>
</dbReference>
<dbReference type="InterPro" id="IPR000212">
    <property type="entry name" value="DNA_helicase_UvrD/REP"/>
</dbReference>
<sequence>MDKSLILAVAGSGKTTLIVDKLNLEERFLLITYTINNTRNLKEAIVTKFGYLPENINLFSYYNFLYSFCFRPFLGYKLKTKGIFWDFTPVFTNKLPLSNISRYMTKGKLLYHNRIAKLLEQANVLGDINKRLSKYYDHILIDEIQDFAGHDFNLLKNICQSETEIILVGDFYQHTFDTSRDGNTNANLHSDYEKYQKIFEKAKIIPDTEYLNKSYRCTKSVCQFITDQIGIDIQSHKEIDSNVIYLDDIEEIETLFNDNNIIKLFYRENYKYDCYSRNWGDSKGENHYNDVCVVLNKTTLTHYRQGKLSELKPVSKNKLYVACSRANNNLYLIAEEKIKHYKN</sequence>
<dbReference type="OrthoDB" id="5107704at2"/>
<dbReference type="SUPFAM" id="SSF52540">
    <property type="entry name" value="P-loop containing nucleoside triphosphate hydrolases"/>
    <property type="match status" value="1"/>
</dbReference>
<dbReference type="GO" id="GO:0043138">
    <property type="term" value="F:3'-5' DNA helicase activity"/>
    <property type="evidence" value="ECO:0007669"/>
    <property type="project" value="TreeGrafter"/>
</dbReference>
<dbReference type="STRING" id="867900.Celly_2905"/>
<reference evidence="2 3" key="1">
    <citation type="journal article" date="2011" name="Stand. Genomic Sci.">
        <title>Complete genome sequence of Cellulophaga lytica type strain (LIM- 21).</title>
        <authorList>
            <person name="Pati A."/>
            <person name="Abt B."/>
            <person name="Teshima H."/>
            <person name="Nolan M."/>
            <person name="Lapidus A."/>
            <person name="Lucas S."/>
            <person name="Hammon N."/>
            <person name="Deshpande S."/>
            <person name="Cheng J.F."/>
            <person name="Tapia R."/>
            <person name="Han C."/>
            <person name="Goodwin L."/>
            <person name="Pitluck S."/>
            <person name="Liolios K."/>
            <person name="Pagani I."/>
            <person name="Mavromatis K."/>
            <person name="Ovchinikova G."/>
            <person name="Chen A."/>
            <person name="Palaniappan K."/>
            <person name="Land M."/>
            <person name="Hauser L."/>
            <person name="Jeffries C.D."/>
            <person name="Detter J.C."/>
            <person name="Brambilla E.M."/>
            <person name="Kannan K.P."/>
            <person name="Rohde M."/>
            <person name="Spring S."/>
            <person name="Goker M."/>
            <person name="Woyke T."/>
            <person name="Bristow J."/>
            <person name="Eisen J.A."/>
            <person name="Markowitz V."/>
            <person name="Hugenholtz P."/>
            <person name="Kyrpides N.C."/>
            <person name="Klenk H.P."/>
            <person name="Ivanova N."/>
        </authorList>
    </citation>
    <scope>NUCLEOTIDE SEQUENCE [LARGE SCALE GENOMIC DNA]</scope>
    <source>
        <strain evidence="3">ATCC 23178 / DSM 7489 / JCM 8516 / NBRC 14961 / NCIMB 1423 / VKM B-1433 / Cy l20</strain>
    </source>
</reference>
<organism evidence="2 3">
    <name type="scientific">Cellulophaga lytica (strain ATCC 23178 / DSM 7489 / JCM 8516 / NBRC 14961 / NCIMB 1423 / VKM B-1433 / Cy l20)</name>
    <dbReference type="NCBI Taxonomy" id="867900"/>
    <lineage>
        <taxon>Bacteria</taxon>
        <taxon>Pseudomonadati</taxon>
        <taxon>Bacteroidota</taxon>
        <taxon>Flavobacteriia</taxon>
        <taxon>Flavobacteriales</taxon>
        <taxon>Flavobacteriaceae</taxon>
        <taxon>Cellulophaga</taxon>
    </lineage>
</organism>
<protein>
    <recommendedName>
        <fullName evidence="1">DNA 3'-5' helicase II</fullName>
    </recommendedName>
</protein>
<dbReference type="GO" id="GO:0003677">
    <property type="term" value="F:DNA binding"/>
    <property type="evidence" value="ECO:0007669"/>
    <property type="project" value="InterPro"/>
</dbReference>
<evidence type="ECO:0000256" key="1">
    <source>
        <dbReference type="ARBA" id="ARBA00034923"/>
    </source>
</evidence>
<keyword evidence="3" id="KW-1185">Reference proteome</keyword>
<dbReference type="GO" id="GO:0005524">
    <property type="term" value="F:ATP binding"/>
    <property type="evidence" value="ECO:0007669"/>
    <property type="project" value="InterPro"/>
</dbReference>
<evidence type="ECO:0000313" key="2">
    <source>
        <dbReference type="EMBL" id="ADY30722.1"/>
    </source>
</evidence>
<dbReference type="AlphaFoldDB" id="F0RC58"/>
<dbReference type="HOGENOM" id="CLU_064676_1_0_10"/>
<dbReference type="PANTHER" id="PTHR11070">
    <property type="entry name" value="UVRD / RECB / PCRA DNA HELICASE FAMILY MEMBER"/>
    <property type="match status" value="1"/>
</dbReference>
<dbReference type="KEGG" id="cly:Celly_2905"/>
<dbReference type="eggNOG" id="COG0210">
    <property type="taxonomic scope" value="Bacteria"/>
</dbReference>
<name>F0RC58_CELLC</name>
<dbReference type="EMBL" id="CP002534">
    <property type="protein sequence ID" value="ADY30722.1"/>
    <property type="molecule type" value="Genomic_DNA"/>
</dbReference>
<gene>
    <name evidence="2" type="ordered locus">Celly_2905</name>
</gene>
<dbReference type="InterPro" id="IPR027417">
    <property type="entry name" value="P-loop_NTPase"/>
</dbReference>
<dbReference type="Gene3D" id="3.40.50.300">
    <property type="entry name" value="P-loop containing nucleotide triphosphate hydrolases"/>
    <property type="match status" value="1"/>
</dbReference>
<dbReference type="RefSeq" id="WP_013622465.1">
    <property type="nucleotide sequence ID" value="NC_015167.1"/>
</dbReference>
<proteinExistence type="predicted"/>
<dbReference type="PANTHER" id="PTHR11070:SF2">
    <property type="entry name" value="ATP-DEPENDENT DNA HELICASE SRS2"/>
    <property type="match status" value="1"/>
</dbReference>
<evidence type="ECO:0000313" key="3">
    <source>
        <dbReference type="Proteomes" id="UP000007487"/>
    </source>
</evidence>
<accession>F0RC58</accession>
<dbReference type="Pfam" id="PF13245">
    <property type="entry name" value="AAA_19"/>
    <property type="match status" value="1"/>
</dbReference>